<comment type="catalytic activity">
    <reaction evidence="8">
        <text>L-seryl-[protein] + ATP = O-phospho-L-seryl-[protein] + ADP + H(+)</text>
        <dbReference type="Rhea" id="RHEA:17989"/>
        <dbReference type="Rhea" id="RHEA-COMP:9863"/>
        <dbReference type="Rhea" id="RHEA-COMP:11604"/>
        <dbReference type="ChEBI" id="CHEBI:15378"/>
        <dbReference type="ChEBI" id="CHEBI:29999"/>
        <dbReference type="ChEBI" id="CHEBI:30616"/>
        <dbReference type="ChEBI" id="CHEBI:83421"/>
        <dbReference type="ChEBI" id="CHEBI:456216"/>
        <dbReference type="EC" id="2.7.11.1"/>
    </reaction>
</comment>
<dbReference type="GO" id="GO:0004674">
    <property type="term" value="F:protein serine/threonine kinase activity"/>
    <property type="evidence" value="ECO:0007669"/>
    <property type="project" value="UniProtKB-KW"/>
</dbReference>
<evidence type="ECO:0000256" key="8">
    <source>
        <dbReference type="ARBA" id="ARBA00048679"/>
    </source>
</evidence>
<dbReference type="InterPro" id="IPR008271">
    <property type="entry name" value="Ser/Thr_kinase_AS"/>
</dbReference>
<keyword evidence="5" id="KW-0418">Kinase</keyword>
<dbReference type="EC" id="2.7.11.1" evidence="1"/>
<feature type="compositionally biased region" description="Low complexity" evidence="9">
    <location>
        <begin position="170"/>
        <end position="179"/>
    </location>
</feature>
<dbReference type="SUPFAM" id="SSF56112">
    <property type="entry name" value="Protein kinase-like (PK-like)"/>
    <property type="match status" value="1"/>
</dbReference>
<evidence type="ECO:0000256" key="3">
    <source>
        <dbReference type="ARBA" id="ARBA00022679"/>
    </source>
</evidence>
<keyword evidence="12" id="KW-1185">Reference proteome</keyword>
<proteinExistence type="predicted"/>
<evidence type="ECO:0000256" key="7">
    <source>
        <dbReference type="ARBA" id="ARBA00047899"/>
    </source>
</evidence>
<keyword evidence="6" id="KW-0067">ATP-binding</keyword>
<evidence type="ECO:0000313" key="12">
    <source>
        <dbReference type="Proteomes" id="UP001314263"/>
    </source>
</evidence>
<evidence type="ECO:0000313" key="11">
    <source>
        <dbReference type="EMBL" id="CAK0739971.1"/>
    </source>
</evidence>
<evidence type="ECO:0000256" key="1">
    <source>
        <dbReference type="ARBA" id="ARBA00012513"/>
    </source>
</evidence>
<dbReference type="PANTHER" id="PTHR45998">
    <property type="entry name" value="SERINE/THREONINE-PROTEIN KINASE 16"/>
    <property type="match status" value="1"/>
</dbReference>
<evidence type="ECO:0000256" key="6">
    <source>
        <dbReference type="ARBA" id="ARBA00022840"/>
    </source>
</evidence>
<dbReference type="InterPro" id="IPR000719">
    <property type="entry name" value="Prot_kinase_dom"/>
</dbReference>
<evidence type="ECO:0000256" key="4">
    <source>
        <dbReference type="ARBA" id="ARBA00022741"/>
    </source>
</evidence>
<accession>A0AAV1HUR6</accession>
<feature type="domain" description="Protein kinase" evidence="10">
    <location>
        <begin position="7"/>
        <end position="338"/>
    </location>
</feature>
<reference evidence="11 12" key="1">
    <citation type="submission" date="2023-10" db="EMBL/GenBank/DDBJ databases">
        <authorList>
            <person name="Maclean D."/>
            <person name="Macfadyen A."/>
        </authorList>
    </citation>
    <scope>NUCLEOTIDE SEQUENCE [LARGE SCALE GENOMIC DNA]</scope>
</reference>
<dbReference type="GO" id="GO:0005524">
    <property type="term" value="F:ATP binding"/>
    <property type="evidence" value="ECO:0007669"/>
    <property type="project" value="UniProtKB-KW"/>
</dbReference>
<feature type="region of interest" description="Disordered" evidence="9">
    <location>
        <begin position="161"/>
        <end position="198"/>
    </location>
</feature>
<keyword evidence="3" id="KW-0808">Transferase</keyword>
<dbReference type="EMBL" id="CAUYUE010000002">
    <property type="protein sequence ID" value="CAK0739971.1"/>
    <property type="molecule type" value="Genomic_DNA"/>
</dbReference>
<dbReference type="InterPro" id="IPR052239">
    <property type="entry name" value="Ser/Thr-specific_kinases"/>
</dbReference>
<evidence type="ECO:0000256" key="2">
    <source>
        <dbReference type="ARBA" id="ARBA00022527"/>
    </source>
</evidence>
<comment type="catalytic activity">
    <reaction evidence="7">
        <text>L-threonyl-[protein] + ATP = O-phospho-L-threonyl-[protein] + ADP + H(+)</text>
        <dbReference type="Rhea" id="RHEA:46608"/>
        <dbReference type="Rhea" id="RHEA-COMP:11060"/>
        <dbReference type="Rhea" id="RHEA-COMP:11605"/>
        <dbReference type="ChEBI" id="CHEBI:15378"/>
        <dbReference type="ChEBI" id="CHEBI:30013"/>
        <dbReference type="ChEBI" id="CHEBI:30616"/>
        <dbReference type="ChEBI" id="CHEBI:61977"/>
        <dbReference type="ChEBI" id="CHEBI:456216"/>
        <dbReference type="EC" id="2.7.11.1"/>
    </reaction>
</comment>
<evidence type="ECO:0000256" key="9">
    <source>
        <dbReference type="SAM" id="MobiDB-lite"/>
    </source>
</evidence>
<dbReference type="Pfam" id="PF00069">
    <property type="entry name" value="Pkinase"/>
    <property type="match status" value="2"/>
</dbReference>
<sequence>MIGAKRYRVKKQLAEGGYSFVFLVEEVQAGLSVEGAEFALKRVLAATGEAADMADREIRVMQQLQHPNIMTLLAHSRAMAPIDADQDVTTYYMLFPLYKDGSLVDLLDGLSISKAHLPVQDVLSIFFQVCCAVQAMHQQQPPLAHRDLKPHNVLVRRDQPDVEAARRDASSASPSSQQAEELKGNGEAEPLQSSHSGQTRRYHAVLMDFGSTRPARVEVRERRQALEVQEEAQAHSSAPYRAPELFDVPSRCSIDERTDVWSLGCLLYFLMYGCSPFEKAISEAGGSLLLAVLNGQLSYPSPDVYPSELQGVIQACLTVDPAKRPYVEDVRAMVQDLLVRCPDEHRLP</sequence>
<gene>
    <name evidence="11" type="ORF">CVIRNUC_001214</name>
</gene>
<evidence type="ECO:0000256" key="5">
    <source>
        <dbReference type="ARBA" id="ARBA00022777"/>
    </source>
</evidence>
<dbReference type="PROSITE" id="PS50011">
    <property type="entry name" value="PROTEIN_KINASE_DOM"/>
    <property type="match status" value="1"/>
</dbReference>
<organism evidence="11 12">
    <name type="scientific">Coccomyxa viridis</name>
    <dbReference type="NCBI Taxonomy" id="1274662"/>
    <lineage>
        <taxon>Eukaryota</taxon>
        <taxon>Viridiplantae</taxon>
        <taxon>Chlorophyta</taxon>
        <taxon>core chlorophytes</taxon>
        <taxon>Trebouxiophyceae</taxon>
        <taxon>Trebouxiophyceae incertae sedis</taxon>
        <taxon>Coccomyxaceae</taxon>
        <taxon>Coccomyxa</taxon>
    </lineage>
</organism>
<evidence type="ECO:0000259" key="10">
    <source>
        <dbReference type="PROSITE" id="PS50011"/>
    </source>
</evidence>
<dbReference type="Proteomes" id="UP001314263">
    <property type="component" value="Unassembled WGS sequence"/>
</dbReference>
<dbReference type="PROSITE" id="PS00108">
    <property type="entry name" value="PROTEIN_KINASE_ST"/>
    <property type="match status" value="1"/>
</dbReference>
<dbReference type="Gene3D" id="1.10.510.10">
    <property type="entry name" value="Transferase(Phosphotransferase) domain 1"/>
    <property type="match status" value="2"/>
</dbReference>
<keyword evidence="4" id="KW-0547">Nucleotide-binding</keyword>
<name>A0AAV1HUR6_9CHLO</name>
<dbReference type="InterPro" id="IPR011009">
    <property type="entry name" value="Kinase-like_dom_sf"/>
</dbReference>
<dbReference type="GO" id="GO:0005737">
    <property type="term" value="C:cytoplasm"/>
    <property type="evidence" value="ECO:0007669"/>
    <property type="project" value="TreeGrafter"/>
</dbReference>
<protein>
    <recommendedName>
        <fullName evidence="1">non-specific serine/threonine protein kinase</fullName>
        <ecNumber evidence="1">2.7.11.1</ecNumber>
    </recommendedName>
</protein>
<comment type="caution">
    <text evidence="11">The sequence shown here is derived from an EMBL/GenBank/DDBJ whole genome shotgun (WGS) entry which is preliminary data.</text>
</comment>
<dbReference type="AlphaFoldDB" id="A0AAV1HUR6"/>
<keyword evidence="2" id="KW-0723">Serine/threonine-protein kinase</keyword>
<dbReference type="SMART" id="SM00220">
    <property type="entry name" value="S_TKc"/>
    <property type="match status" value="1"/>
</dbReference>
<dbReference type="PANTHER" id="PTHR45998:SF2">
    <property type="entry name" value="SERINE_THREONINE-PROTEIN KINASE 16"/>
    <property type="match status" value="1"/>
</dbReference>